<protein>
    <submittedName>
        <fullName evidence="1">Uncharacterized protein</fullName>
    </submittedName>
</protein>
<dbReference type="RefSeq" id="WP_191004474.1">
    <property type="nucleotide sequence ID" value="NZ_JACXAD010000006.1"/>
</dbReference>
<organism evidence="1 2">
    <name type="scientific">Hymenobacter montanus</name>
    <dbReference type="NCBI Taxonomy" id="2771359"/>
    <lineage>
        <taxon>Bacteria</taxon>
        <taxon>Pseudomonadati</taxon>
        <taxon>Bacteroidota</taxon>
        <taxon>Cytophagia</taxon>
        <taxon>Cytophagales</taxon>
        <taxon>Hymenobacteraceae</taxon>
        <taxon>Hymenobacter</taxon>
    </lineage>
</organism>
<dbReference type="Proteomes" id="UP000612233">
    <property type="component" value="Unassembled WGS sequence"/>
</dbReference>
<dbReference type="EMBL" id="JACXAD010000006">
    <property type="protein sequence ID" value="MBD2767653.1"/>
    <property type="molecule type" value="Genomic_DNA"/>
</dbReference>
<reference evidence="1" key="1">
    <citation type="submission" date="2020-09" db="EMBL/GenBank/DDBJ databases">
        <authorList>
            <person name="Kim M.K."/>
        </authorList>
    </citation>
    <scope>NUCLEOTIDE SEQUENCE</scope>
    <source>
        <strain evidence="1">BT664</strain>
    </source>
</reference>
<accession>A0A927BCV9</accession>
<evidence type="ECO:0000313" key="1">
    <source>
        <dbReference type="EMBL" id="MBD2767653.1"/>
    </source>
</evidence>
<evidence type="ECO:0000313" key="2">
    <source>
        <dbReference type="Proteomes" id="UP000612233"/>
    </source>
</evidence>
<dbReference type="AlphaFoldDB" id="A0A927BCV9"/>
<comment type="caution">
    <text evidence="1">The sequence shown here is derived from an EMBL/GenBank/DDBJ whole genome shotgun (WGS) entry which is preliminary data.</text>
</comment>
<keyword evidence="2" id="KW-1185">Reference proteome</keyword>
<gene>
    <name evidence="1" type="ORF">IC235_07085</name>
</gene>
<name>A0A927BCV9_9BACT</name>
<proteinExistence type="predicted"/>
<sequence length="325" mass="36212">MRHQTLATDNPQTIAWVGNEIIDWVSLRKYGPAAAEPPQISRKLALAFDRAITSADGQYAFLYQVLGTKGVLLRNGEPIREINRDEYLATGYEYPAAFATVDGVTYLVHCPLEYCRIDFENVETGELVTNIPSRQPMDRFHSRFEVSPEGGYLLSKGWLWHPWDMVELFDIRACLANPLLLDESELSAPTNSELCSAGFISETQVLLGASTEEVMDDEEPSVVPPGHLAVWNFIANEFSQPLKVLAPFGNLFPIDAHRAWDLYQYPKIINLDTGEVMDQLETLNTGRQCSSIIRSIAPVPAIIFNRQTGQVAVKIGANLELLSVA</sequence>